<evidence type="ECO:0000313" key="2">
    <source>
        <dbReference type="EMBL" id="PNF27731.1"/>
    </source>
</evidence>
<gene>
    <name evidence="2" type="ORF">B7P43_G12796</name>
</gene>
<dbReference type="PANTHER" id="PTHR47326">
    <property type="entry name" value="TRANSPOSABLE ELEMENT TC3 TRANSPOSASE-LIKE PROTEIN"/>
    <property type="match status" value="1"/>
</dbReference>
<feature type="domain" description="DUF4817" evidence="1">
    <location>
        <begin position="4"/>
        <end position="57"/>
    </location>
</feature>
<dbReference type="Pfam" id="PF16087">
    <property type="entry name" value="DUF4817"/>
    <property type="match status" value="1"/>
</dbReference>
<keyword evidence="3" id="KW-1185">Reference proteome</keyword>
<sequence>MEWSGAQHVFVVETFLKNRESVIATQRAFRTHFELRRRNRIPTQNTILRWAASFHATSSTLKKKSPGWPGSAHMPANVEAVRQSVVQSPQQSARKHAAALRLSDAMVRHILHLDLKFHPYTMATVQELHAGDWENCVNSCQHILASVPLTVILLTSDEAHFHLSGCVDKQNFRYWAWLCSNLNELAVDAEDIRCQQDAHTGSPERALSGAHHLEEIAAIPPDMTLRVKNNFRKRLNVCIRSQGCHMDDIVFHK</sequence>
<dbReference type="STRING" id="105785.A0A2J7QGL9"/>
<protein>
    <recommendedName>
        <fullName evidence="1">DUF4817 domain-containing protein</fullName>
    </recommendedName>
</protein>
<dbReference type="Proteomes" id="UP000235965">
    <property type="component" value="Unassembled WGS sequence"/>
</dbReference>
<evidence type="ECO:0000259" key="1">
    <source>
        <dbReference type="Pfam" id="PF16087"/>
    </source>
</evidence>
<dbReference type="OrthoDB" id="6077919at2759"/>
<accession>A0A2J7QGL9</accession>
<dbReference type="EMBL" id="NEVH01014361">
    <property type="protein sequence ID" value="PNF27731.1"/>
    <property type="molecule type" value="Genomic_DNA"/>
</dbReference>
<reference evidence="2 3" key="1">
    <citation type="submission" date="2017-12" db="EMBL/GenBank/DDBJ databases">
        <title>Hemimetabolous genomes reveal molecular basis of termite eusociality.</title>
        <authorList>
            <person name="Harrison M.C."/>
            <person name="Jongepier E."/>
            <person name="Robertson H.M."/>
            <person name="Arning N."/>
            <person name="Bitard-Feildel T."/>
            <person name="Chao H."/>
            <person name="Childers C.P."/>
            <person name="Dinh H."/>
            <person name="Doddapaneni H."/>
            <person name="Dugan S."/>
            <person name="Gowin J."/>
            <person name="Greiner C."/>
            <person name="Han Y."/>
            <person name="Hu H."/>
            <person name="Hughes D.S.T."/>
            <person name="Huylmans A.-K."/>
            <person name="Kemena C."/>
            <person name="Kremer L.P.M."/>
            <person name="Lee S.L."/>
            <person name="Lopez-Ezquerra A."/>
            <person name="Mallet L."/>
            <person name="Monroy-Kuhn J.M."/>
            <person name="Moser A."/>
            <person name="Murali S.C."/>
            <person name="Muzny D.M."/>
            <person name="Otani S."/>
            <person name="Piulachs M.-D."/>
            <person name="Poelchau M."/>
            <person name="Qu J."/>
            <person name="Schaub F."/>
            <person name="Wada-Katsumata A."/>
            <person name="Worley K.C."/>
            <person name="Xie Q."/>
            <person name="Ylla G."/>
            <person name="Poulsen M."/>
            <person name="Gibbs R.A."/>
            <person name="Schal C."/>
            <person name="Richards S."/>
            <person name="Belles X."/>
            <person name="Korb J."/>
            <person name="Bornberg-Bauer E."/>
        </authorList>
    </citation>
    <scope>NUCLEOTIDE SEQUENCE [LARGE SCALE GENOMIC DNA]</scope>
    <source>
        <tissue evidence="2">Whole body</tissue>
    </source>
</reference>
<name>A0A2J7QGL9_9NEOP</name>
<dbReference type="InParanoid" id="A0A2J7QGL9"/>
<proteinExistence type="predicted"/>
<comment type="caution">
    <text evidence="2">The sequence shown here is derived from an EMBL/GenBank/DDBJ whole genome shotgun (WGS) entry which is preliminary data.</text>
</comment>
<dbReference type="PANTHER" id="PTHR47326:SF1">
    <property type="entry name" value="HTH PSQ-TYPE DOMAIN-CONTAINING PROTEIN"/>
    <property type="match status" value="1"/>
</dbReference>
<evidence type="ECO:0000313" key="3">
    <source>
        <dbReference type="Proteomes" id="UP000235965"/>
    </source>
</evidence>
<dbReference type="InterPro" id="IPR032135">
    <property type="entry name" value="DUF4817"/>
</dbReference>
<organism evidence="2 3">
    <name type="scientific">Cryptotermes secundus</name>
    <dbReference type="NCBI Taxonomy" id="105785"/>
    <lineage>
        <taxon>Eukaryota</taxon>
        <taxon>Metazoa</taxon>
        <taxon>Ecdysozoa</taxon>
        <taxon>Arthropoda</taxon>
        <taxon>Hexapoda</taxon>
        <taxon>Insecta</taxon>
        <taxon>Pterygota</taxon>
        <taxon>Neoptera</taxon>
        <taxon>Polyneoptera</taxon>
        <taxon>Dictyoptera</taxon>
        <taxon>Blattodea</taxon>
        <taxon>Blattoidea</taxon>
        <taxon>Termitoidae</taxon>
        <taxon>Kalotermitidae</taxon>
        <taxon>Cryptotermitinae</taxon>
        <taxon>Cryptotermes</taxon>
    </lineage>
</organism>
<dbReference type="AlphaFoldDB" id="A0A2J7QGL9"/>